<feature type="transmembrane region" description="Helical" evidence="6">
    <location>
        <begin position="88"/>
        <end position="117"/>
    </location>
</feature>
<dbReference type="InterPro" id="IPR011701">
    <property type="entry name" value="MFS"/>
</dbReference>
<evidence type="ECO:0000256" key="5">
    <source>
        <dbReference type="SAM" id="MobiDB-lite"/>
    </source>
</evidence>
<feature type="transmembrane region" description="Helical" evidence="6">
    <location>
        <begin position="129"/>
        <end position="147"/>
    </location>
</feature>
<feature type="transmembrane region" description="Helical" evidence="6">
    <location>
        <begin position="330"/>
        <end position="346"/>
    </location>
</feature>
<feature type="compositionally biased region" description="Low complexity" evidence="5">
    <location>
        <begin position="42"/>
        <end position="51"/>
    </location>
</feature>
<dbReference type="RefSeq" id="WP_285436047.1">
    <property type="nucleotide sequence ID" value="NZ_JASJUS010000033.1"/>
</dbReference>
<feature type="transmembrane region" description="Helical" evidence="6">
    <location>
        <begin position="215"/>
        <end position="237"/>
    </location>
</feature>
<feature type="domain" description="Major facilitator superfamily (MFS) profile" evidence="7">
    <location>
        <begin position="63"/>
        <end position="442"/>
    </location>
</feature>
<dbReference type="EMBL" id="JASJUS010000033">
    <property type="protein sequence ID" value="MDL2080460.1"/>
    <property type="molecule type" value="Genomic_DNA"/>
</dbReference>
<evidence type="ECO:0000313" key="9">
    <source>
        <dbReference type="Proteomes" id="UP001241926"/>
    </source>
</evidence>
<feature type="transmembrane region" description="Helical" evidence="6">
    <location>
        <begin position="392"/>
        <end position="412"/>
    </location>
</feature>
<keyword evidence="4 6" id="KW-0472">Membrane</keyword>
<evidence type="ECO:0000256" key="1">
    <source>
        <dbReference type="ARBA" id="ARBA00004651"/>
    </source>
</evidence>
<feature type="transmembrane region" description="Helical" evidence="6">
    <location>
        <begin position="297"/>
        <end position="318"/>
    </location>
</feature>
<evidence type="ECO:0000256" key="2">
    <source>
        <dbReference type="ARBA" id="ARBA00022692"/>
    </source>
</evidence>
<dbReference type="Proteomes" id="UP001241926">
    <property type="component" value="Unassembled WGS sequence"/>
</dbReference>
<sequence length="443" mass="45019">MTSPFAANGPAGRLLARIRPAVQVRRKERQRTAAPHDGEGGVPAPATAAAGTLRPGGGLPDRLVTVLAVAAGLAVANIYYAHPLLTSIAASFGVGSTAASLVVTASTAGYTVGLALLVPLGDTVNRRRLLVALLLVTALGQAASAAAPGIAALVLLSGLMAVTAVGAPLLVAFAAALARPEQRGRVTGRMLSGVLLGVLLARTGAGLLAEWTGTWRSVFAVAAAGMLVLAALLWRLLPDLEPAERLGYGRLLRSVASVVAEEPLLRLRCLYGFLTFASFSVFWTSAAFLLAAEPYAYGEALIGAFGLLGAAGAIAARAIGPLVDRGRDRLASTLLYGANLAAWGLLALDGGHLLVCLVLGVLLLDFGVQGAQVTNLGVLYRLRPEARSRITMAYMTAYFLGGAAGSALSGAVHSAAGWAGVCAAGGGLAALVLLLWGLEQARA</sequence>
<comment type="subcellular location">
    <subcellularLocation>
        <location evidence="1">Cell membrane</location>
        <topology evidence="1">Multi-pass membrane protein</topology>
    </subcellularLocation>
</comment>
<reference evidence="8 9" key="1">
    <citation type="submission" date="2023-05" db="EMBL/GenBank/DDBJ databases">
        <title>Streptomyces fuscus sp. nov., a brown-black pigment producing actinomyces isolated from dry sand of Sea duck farm.</title>
        <authorList>
            <person name="Xie J."/>
            <person name="Shen N."/>
        </authorList>
    </citation>
    <scope>NUCLEOTIDE SEQUENCE [LARGE SCALE GENOMIC DNA]</scope>
    <source>
        <strain evidence="8 9">GXMU-J15</strain>
    </source>
</reference>
<dbReference type="Pfam" id="PF07690">
    <property type="entry name" value="MFS_1"/>
    <property type="match status" value="1"/>
</dbReference>
<gene>
    <name evidence="8" type="ORF">QNN03_28845</name>
</gene>
<feature type="transmembrane region" description="Helical" evidence="6">
    <location>
        <begin position="270"/>
        <end position="291"/>
    </location>
</feature>
<dbReference type="Gene3D" id="1.20.1250.20">
    <property type="entry name" value="MFS general substrate transporter like domains"/>
    <property type="match status" value="1"/>
</dbReference>
<organism evidence="8 9">
    <name type="scientific">Streptomyces fuscus</name>
    <dbReference type="NCBI Taxonomy" id="3048495"/>
    <lineage>
        <taxon>Bacteria</taxon>
        <taxon>Bacillati</taxon>
        <taxon>Actinomycetota</taxon>
        <taxon>Actinomycetes</taxon>
        <taxon>Kitasatosporales</taxon>
        <taxon>Streptomycetaceae</taxon>
        <taxon>Streptomyces</taxon>
    </lineage>
</organism>
<feature type="transmembrane region" description="Helical" evidence="6">
    <location>
        <begin position="352"/>
        <end position="380"/>
    </location>
</feature>
<dbReference type="PROSITE" id="PS50850">
    <property type="entry name" value="MFS"/>
    <property type="match status" value="1"/>
</dbReference>
<feature type="transmembrane region" description="Helical" evidence="6">
    <location>
        <begin position="190"/>
        <end position="209"/>
    </location>
</feature>
<dbReference type="SUPFAM" id="SSF103473">
    <property type="entry name" value="MFS general substrate transporter"/>
    <property type="match status" value="1"/>
</dbReference>
<evidence type="ECO:0000313" key="8">
    <source>
        <dbReference type="EMBL" id="MDL2080460.1"/>
    </source>
</evidence>
<keyword evidence="2 6" id="KW-0812">Transmembrane</keyword>
<dbReference type="PANTHER" id="PTHR42910:SF1">
    <property type="entry name" value="MAJOR FACILITATOR SUPERFAMILY (MFS) PROFILE DOMAIN-CONTAINING PROTEIN"/>
    <property type="match status" value="1"/>
</dbReference>
<feature type="compositionally biased region" description="Basic and acidic residues" evidence="5">
    <location>
        <begin position="30"/>
        <end position="39"/>
    </location>
</feature>
<accession>A0ABT7J6G3</accession>
<comment type="caution">
    <text evidence="8">The sequence shown here is derived from an EMBL/GenBank/DDBJ whole genome shotgun (WGS) entry which is preliminary data.</text>
</comment>
<proteinExistence type="predicted"/>
<dbReference type="PANTHER" id="PTHR42910">
    <property type="entry name" value="TRANSPORTER SCO4007-RELATED"/>
    <property type="match status" value="1"/>
</dbReference>
<feature type="region of interest" description="Disordered" evidence="5">
    <location>
        <begin position="26"/>
        <end position="51"/>
    </location>
</feature>
<name>A0ABT7J6G3_9ACTN</name>
<evidence type="ECO:0000256" key="4">
    <source>
        <dbReference type="ARBA" id="ARBA00023136"/>
    </source>
</evidence>
<feature type="transmembrane region" description="Helical" evidence="6">
    <location>
        <begin position="63"/>
        <end position="82"/>
    </location>
</feature>
<evidence type="ECO:0000259" key="7">
    <source>
        <dbReference type="PROSITE" id="PS50850"/>
    </source>
</evidence>
<feature type="transmembrane region" description="Helical" evidence="6">
    <location>
        <begin position="418"/>
        <end position="438"/>
    </location>
</feature>
<keyword evidence="9" id="KW-1185">Reference proteome</keyword>
<feature type="transmembrane region" description="Helical" evidence="6">
    <location>
        <begin position="153"/>
        <end position="178"/>
    </location>
</feature>
<keyword evidence="3 6" id="KW-1133">Transmembrane helix</keyword>
<evidence type="ECO:0000256" key="6">
    <source>
        <dbReference type="SAM" id="Phobius"/>
    </source>
</evidence>
<protein>
    <submittedName>
        <fullName evidence="8">MFS transporter</fullName>
    </submittedName>
</protein>
<evidence type="ECO:0000256" key="3">
    <source>
        <dbReference type="ARBA" id="ARBA00022989"/>
    </source>
</evidence>
<dbReference type="InterPro" id="IPR036259">
    <property type="entry name" value="MFS_trans_sf"/>
</dbReference>
<dbReference type="InterPro" id="IPR020846">
    <property type="entry name" value="MFS_dom"/>
</dbReference>